<accession>A0A2A2KCV7</accession>
<evidence type="ECO:0000313" key="2">
    <source>
        <dbReference type="EMBL" id="PAV71708.1"/>
    </source>
</evidence>
<dbReference type="SUPFAM" id="SSF57535">
    <property type="entry name" value="Complement control module/SCR domain"/>
    <property type="match status" value="1"/>
</dbReference>
<gene>
    <name evidence="2" type="ORF">WR25_27071</name>
</gene>
<name>A0A2A2KCV7_9BILA</name>
<dbReference type="AlphaFoldDB" id="A0A2A2KCV7"/>
<dbReference type="Gene3D" id="2.10.70.10">
    <property type="entry name" value="Complement Module, domain 1"/>
    <property type="match status" value="1"/>
</dbReference>
<comment type="caution">
    <text evidence="2">The sequence shown here is derived from an EMBL/GenBank/DDBJ whole genome shotgun (WGS) entry which is preliminary data.</text>
</comment>
<dbReference type="Proteomes" id="UP000218231">
    <property type="component" value="Unassembled WGS sequence"/>
</dbReference>
<sequence length="256" mass="28911">MHSLRNFCLKATLNLCPLPLIKNGHVIEVRSVPSLGPWQHNTTLSFACNRPYSNQLQQSVCFHGKWEPEPECREMFCPAPESAFHRNAMLKTDINSSMSVSFLSRLDYSAPPQVYPVEPFRLCDFNEQSALQWIDYNFGFSEPCDPLIVTPTINCDNCLHGFKTQWQDGSQHCECEPGYVMDQCVVNNPCQNGRCFRNASQFCQCEQGWTAISARSHYLAAHHQPAVEMENASSLIQAKQSASVTIPFEGGIAKWL</sequence>
<keyword evidence="3" id="KW-1185">Reference proteome</keyword>
<organism evidence="2 3">
    <name type="scientific">Diploscapter pachys</name>
    <dbReference type="NCBI Taxonomy" id="2018661"/>
    <lineage>
        <taxon>Eukaryota</taxon>
        <taxon>Metazoa</taxon>
        <taxon>Ecdysozoa</taxon>
        <taxon>Nematoda</taxon>
        <taxon>Chromadorea</taxon>
        <taxon>Rhabditida</taxon>
        <taxon>Rhabditina</taxon>
        <taxon>Rhabditomorpha</taxon>
        <taxon>Rhabditoidea</taxon>
        <taxon>Rhabditidae</taxon>
        <taxon>Diploscapter</taxon>
    </lineage>
</organism>
<reference evidence="2 3" key="1">
    <citation type="journal article" date="2017" name="Curr. Biol.">
        <title>Genome architecture and evolution of a unichromosomal asexual nematode.</title>
        <authorList>
            <person name="Fradin H."/>
            <person name="Zegar C."/>
            <person name="Gutwein M."/>
            <person name="Lucas J."/>
            <person name="Kovtun M."/>
            <person name="Corcoran D."/>
            <person name="Baugh L.R."/>
            <person name="Kiontke K."/>
            <person name="Gunsalus K."/>
            <person name="Fitch D.H."/>
            <person name="Piano F."/>
        </authorList>
    </citation>
    <scope>NUCLEOTIDE SEQUENCE [LARGE SCALE GENOMIC DNA]</scope>
    <source>
        <strain evidence="2">PF1309</strain>
    </source>
</reference>
<evidence type="ECO:0000256" key="1">
    <source>
        <dbReference type="ARBA" id="ARBA00023157"/>
    </source>
</evidence>
<proteinExistence type="predicted"/>
<keyword evidence="1" id="KW-1015">Disulfide bond</keyword>
<dbReference type="InterPro" id="IPR035976">
    <property type="entry name" value="Sushi/SCR/CCP_sf"/>
</dbReference>
<evidence type="ECO:0000313" key="3">
    <source>
        <dbReference type="Proteomes" id="UP000218231"/>
    </source>
</evidence>
<protein>
    <submittedName>
        <fullName evidence="2">Uncharacterized protein</fullName>
    </submittedName>
</protein>
<dbReference type="EMBL" id="LIAE01008949">
    <property type="protein sequence ID" value="PAV71708.1"/>
    <property type="molecule type" value="Genomic_DNA"/>
</dbReference>
<dbReference type="OrthoDB" id="1421090at2759"/>